<organism evidence="2 3">
    <name type="scientific">Methylocystis echinoides</name>
    <dbReference type="NCBI Taxonomy" id="29468"/>
    <lineage>
        <taxon>Bacteria</taxon>
        <taxon>Pseudomonadati</taxon>
        <taxon>Pseudomonadota</taxon>
        <taxon>Alphaproteobacteria</taxon>
        <taxon>Hyphomicrobiales</taxon>
        <taxon>Methylocystaceae</taxon>
        <taxon>Methylocystis</taxon>
    </lineage>
</organism>
<sequence>MTKDEDNQTAPICFSPRTAAKALGIGVTTLYAEMKAGRIAARKIGRRTIIMRTEIERYLASLPSASTHKAA</sequence>
<dbReference type="RefSeq" id="WP_281804301.1">
    <property type="nucleotide sequence ID" value="NZ_BSEC01000001.1"/>
</dbReference>
<dbReference type="InterPro" id="IPR041657">
    <property type="entry name" value="HTH_17"/>
</dbReference>
<dbReference type="Pfam" id="PF12728">
    <property type="entry name" value="HTH_17"/>
    <property type="match status" value="1"/>
</dbReference>
<dbReference type="NCBIfam" id="TIGR01764">
    <property type="entry name" value="excise"/>
    <property type="match status" value="1"/>
</dbReference>
<name>A0A9W6LT97_9HYPH</name>
<keyword evidence="3" id="KW-1185">Reference proteome</keyword>
<protein>
    <recommendedName>
        <fullName evidence="1">Helix-turn-helix domain-containing protein</fullName>
    </recommendedName>
</protein>
<dbReference type="EMBL" id="BSEC01000001">
    <property type="protein sequence ID" value="GLI94297.1"/>
    <property type="molecule type" value="Genomic_DNA"/>
</dbReference>
<reference evidence="2" key="1">
    <citation type="journal article" date="2023" name="Int. J. Syst. Evol. Microbiol.">
        <title>Methylocystis iwaonis sp. nov., a type II methane-oxidizing bacterium from surface soil of a rice paddy field in Japan, and emended description of the genus Methylocystis (ex Whittenbury et al. 1970) Bowman et al. 1993.</title>
        <authorList>
            <person name="Kaise H."/>
            <person name="Sawadogo J.B."/>
            <person name="Alam M.S."/>
            <person name="Ueno C."/>
            <person name="Dianou D."/>
            <person name="Shinjo R."/>
            <person name="Asakawa S."/>
        </authorList>
    </citation>
    <scope>NUCLEOTIDE SEQUENCE</scope>
    <source>
        <strain evidence="2">LMG27198</strain>
    </source>
</reference>
<dbReference type="Proteomes" id="UP001144323">
    <property type="component" value="Unassembled WGS sequence"/>
</dbReference>
<dbReference type="AlphaFoldDB" id="A0A9W6LT97"/>
<gene>
    <name evidence="2" type="ORF">LMG27198_32890</name>
</gene>
<evidence type="ECO:0000259" key="1">
    <source>
        <dbReference type="Pfam" id="PF12728"/>
    </source>
</evidence>
<proteinExistence type="predicted"/>
<accession>A0A9W6LT97</accession>
<dbReference type="GO" id="GO:0003677">
    <property type="term" value="F:DNA binding"/>
    <property type="evidence" value="ECO:0007669"/>
    <property type="project" value="InterPro"/>
</dbReference>
<feature type="domain" description="Helix-turn-helix" evidence="1">
    <location>
        <begin position="15"/>
        <end position="61"/>
    </location>
</feature>
<evidence type="ECO:0000313" key="3">
    <source>
        <dbReference type="Proteomes" id="UP001144323"/>
    </source>
</evidence>
<comment type="caution">
    <text evidence="2">The sequence shown here is derived from an EMBL/GenBank/DDBJ whole genome shotgun (WGS) entry which is preliminary data.</text>
</comment>
<dbReference type="InterPro" id="IPR010093">
    <property type="entry name" value="SinI_DNA-bd"/>
</dbReference>
<evidence type="ECO:0000313" key="2">
    <source>
        <dbReference type="EMBL" id="GLI94297.1"/>
    </source>
</evidence>